<protein>
    <submittedName>
        <fullName evidence="1">Uncharacterized protein</fullName>
    </submittedName>
</protein>
<evidence type="ECO:0000313" key="1">
    <source>
        <dbReference type="EMBL" id="KAF9535219.1"/>
    </source>
</evidence>
<organism evidence="1 2">
    <name type="scientific">Crepidotus variabilis</name>
    <dbReference type="NCBI Taxonomy" id="179855"/>
    <lineage>
        <taxon>Eukaryota</taxon>
        <taxon>Fungi</taxon>
        <taxon>Dikarya</taxon>
        <taxon>Basidiomycota</taxon>
        <taxon>Agaricomycotina</taxon>
        <taxon>Agaricomycetes</taxon>
        <taxon>Agaricomycetidae</taxon>
        <taxon>Agaricales</taxon>
        <taxon>Agaricineae</taxon>
        <taxon>Crepidotaceae</taxon>
        <taxon>Crepidotus</taxon>
    </lineage>
</organism>
<reference evidence="1" key="1">
    <citation type="submission" date="2020-11" db="EMBL/GenBank/DDBJ databases">
        <authorList>
            <consortium name="DOE Joint Genome Institute"/>
            <person name="Ahrendt S."/>
            <person name="Riley R."/>
            <person name="Andreopoulos W."/>
            <person name="Labutti K."/>
            <person name="Pangilinan J."/>
            <person name="Ruiz-Duenas F.J."/>
            <person name="Barrasa J.M."/>
            <person name="Sanchez-Garcia M."/>
            <person name="Camarero S."/>
            <person name="Miyauchi S."/>
            <person name="Serrano A."/>
            <person name="Linde D."/>
            <person name="Babiker R."/>
            <person name="Drula E."/>
            <person name="Ayuso-Fernandez I."/>
            <person name="Pacheco R."/>
            <person name="Padilla G."/>
            <person name="Ferreira P."/>
            <person name="Barriuso J."/>
            <person name="Kellner H."/>
            <person name="Castanera R."/>
            <person name="Alfaro M."/>
            <person name="Ramirez L."/>
            <person name="Pisabarro A.G."/>
            <person name="Kuo A."/>
            <person name="Tritt A."/>
            <person name="Lipzen A."/>
            <person name="He G."/>
            <person name="Yan M."/>
            <person name="Ng V."/>
            <person name="Cullen D."/>
            <person name="Martin F."/>
            <person name="Rosso M.-N."/>
            <person name="Henrissat B."/>
            <person name="Hibbett D."/>
            <person name="Martinez A.T."/>
            <person name="Grigoriev I.V."/>
        </authorList>
    </citation>
    <scope>NUCLEOTIDE SEQUENCE</scope>
    <source>
        <strain evidence="1">CBS 506.95</strain>
    </source>
</reference>
<dbReference type="AlphaFoldDB" id="A0A9P6JWL2"/>
<evidence type="ECO:0000313" key="2">
    <source>
        <dbReference type="Proteomes" id="UP000807306"/>
    </source>
</evidence>
<dbReference type="Proteomes" id="UP000807306">
    <property type="component" value="Unassembled WGS sequence"/>
</dbReference>
<keyword evidence="2" id="KW-1185">Reference proteome</keyword>
<name>A0A9P6JWL2_9AGAR</name>
<gene>
    <name evidence="1" type="ORF">CPB83DRAFT_843684</name>
</gene>
<proteinExistence type="predicted"/>
<comment type="caution">
    <text evidence="1">The sequence shown here is derived from an EMBL/GenBank/DDBJ whole genome shotgun (WGS) entry which is preliminary data.</text>
</comment>
<dbReference type="EMBL" id="MU157825">
    <property type="protein sequence ID" value="KAF9535219.1"/>
    <property type="molecule type" value="Genomic_DNA"/>
</dbReference>
<accession>A0A9P6JWL2</accession>
<sequence length="73" mass="8342">MPENAPFNCALSAAVIVLSQRLVLRNMNSSCYPYALFILLHRCFRSCWEESMLTSGKSLHSVRIKLTGKLFYN</sequence>